<dbReference type="EMBL" id="MPUH01000904">
    <property type="protein sequence ID" value="OMJ72403.1"/>
    <property type="molecule type" value="Genomic_DNA"/>
</dbReference>
<dbReference type="OrthoDB" id="10566670at2759"/>
<comment type="caution">
    <text evidence="1">The sequence shown here is derived from an EMBL/GenBank/DDBJ whole genome shotgun (WGS) entry which is preliminary data.</text>
</comment>
<dbReference type="Proteomes" id="UP000187209">
    <property type="component" value="Unassembled WGS sequence"/>
</dbReference>
<protein>
    <submittedName>
        <fullName evidence="1">Uncharacterized protein</fullName>
    </submittedName>
</protein>
<proteinExistence type="predicted"/>
<keyword evidence="2" id="KW-1185">Reference proteome</keyword>
<evidence type="ECO:0000313" key="1">
    <source>
        <dbReference type="EMBL" id="OMJ72403.1"/>
    </source>
</evidence>
<name>A0A1R2B6H6_9CILI</name>
<evidence type="ECO:0000313" key="2">
    <source>
        <dbReference type="Proteomes" id="UP000187209"/>
    </source>
</evidence>
<dbReference type="AlphaFoldDB" id="A0A1R2B6H6"/>
<gene>
    <name evidence="1" type="ORF">SteCoe_29166</name>
</gene>
<organism evidence="1 2">
    <name type="scientific">Stentor coeruleus</name>
    <dbReference type="NCBI Taxonomy" id="5963"/>
    <lineage>
        <taxon>Eukaryota</taxon>
        <taxon>Sar</taxon>
        <taxon>Alveolata</taxon>
        <taxon>Ciliophora</taxon>
        <taxon>Postciliodesmatophora</taxon>
        <taxon>Heterotrichea</taxon>
        <taxon>Heterotrichida</taxon>
        <taxon>Stentoridae</taxon>
        <taxon>Stentor</taxon>
    </lineage>
</organism>
<accession>A0A1R2B6H6</accession>
<reference evidence="1 2" key="1">
    <citation type="submission" date="2016-11" db="EMBL/GenBank/DDBJ databases">
        <title>The macronuclear genome of Stentor coeruleus: a giant cell with tiny introns.</title>
        <authorList>
            <person name="Slabodnick M."/>
            <person name="Ruby J.G."/>
            <person name="Reiff S.B."/>
            <person name="Swart E.C."/>
            <person name="Gosai S."/>
            <person name="Prabakaran S."/>
            <person name="Witkowska E."/>
            <person name="Larue G.E."/>
            <person name="Fisher S."/>
            <person name="Freeman R.M."/>
            <person name="Gunawardena J."/>
            <person name="Chu W."/>
            <person name="Stover N.A."/>
            <person name="Gregory B.D."/>
            <person name="Nowacki M."/>
            <person name="Derisi J."/>
            <person name="Roy S.W."/>
            <person name="Marshall W.F."/>
            <person name="Sood P."/>
        </authorList>
    </citation>
    <scope>NUCLEOTIDE SEQUENCE [LARGE SCALE GENOMIC DNA]</scope>
    <source>
        <strain evidence="1">WM001</strain>
    </source>
</reference>
<sequence>MKEETSEDEKNEIALLDRFYDLKTYENKKILYFFKNRNYRVLNSYQEVNESDFIETMMSFENYYRKQGSILGICIMGIGWDTLFRRMVPISKIALGFVLIKGLGNYSVHRNLSTLSSPLTYVFDKYYKPKLK</sequence>